<dbReference type="Proteomes" id="UP000326757">
    <property type="component" value="Unassembled WGS sequence"/>
</dbReference>
<dbReference type="PANTHER" id="PTHR47438:SF1">
    <property type="entry name" value="PHOSPHATE METABOLISM PROTEIN 8-RELATED"/>
    <property type="match status" value="1"/>
</dbReference>
<gene>
    <name evidence="1" type="ORF">EYC80_003243</name>
</gene>
<evidence type="ECO:0008006" key="3">
    <source>
        <dbReference type="Google" id="ProtNLM"/>
    </source>
</evidence>
<dbReference type="SFLD" id="SFLDS00003">
    <property type="entry name" value="Haloacid_Dehalogenase"/>
    <property type="match status" value="1"/>
</dbReference>
<accession>A0A5N6KDB2</accession>
<reference evidence="1 2" key="1">
    <citation type="submission" date="2019-06" db="EMBL/GenBank/DDBJ databases">
        <title>Genome Sequence of the Brown Rot Fungal Pathogen Monilinia laxa.</title>
        <authorList>
            <person name="De Miccolis Angelini R.M."/>
            <person name="Landi L."/>
            <person name="Abate D."/>
            <person name="Pollastro S."/>
            <person name="Romanazzi G."/>
            <person name="Faretra F."/>
        </authorList>
    </citation>
    <scope>NUCLEOTIDE SEQUENCE [LARGE SCALE GENOMIC DNA]</scope>
    <source>
        <strain evidence="1 2">Mlax316</strain>
    </source>
</reference>
<organism evidence="1 2">
    <name type="scientific">Monilinia laxa</name>
    <name type="common">Brown rot fungus</name>
    <name type="synonym">Sclerotinia laxa</name>
    <dbReference type="NCBI Taxonomy" id="61186"/>
    <lineage>
        <taxon>Eukaryota</taxon>
        <taxon>Fungi</taxon>
        <taxon>Dikarya</taxon>
        <taxon>Ascomycota</taxon>
        <taxon>Pezizomycotina</taxon>
        <taxon>Leotiomycetes</taxon>
        <taxon>Helotiales</taxon>
        <taxon>Sclerotiniaceae</taxon>
        <taxon>Monilinia</taxon>
    </lineage>
</organism>
<comment type="caution">
    <text evidence="1">The sequence shown here is derived from an EMBL/GenBank/DDBJ whole genome shotgun (WGS) entry which is preliminary data.</text>
</comment>
<dbReference type="NCBIfam" id="TIGR01509">
    <property type="entry name" value="HAD-SF-IA-v3"/>
    <property type="match status" value="1"/>
</dbReference>
<proteinExistence type="predicted"/>
<dbReference type="FunFam" id="1.10.150.450:FF:000001">
    <property type="entry name" value="SDT1p Pyrimidine nucleotidase"/>
    <property type="match status" value="1"/>
</dbReference>
<dbReference type="Gene3D" id="1.10.150.450">
    <property type="match status" value="1"/>
</dbReference>
<keyword evidence="2" id="KW-1185">Reference proteome</keyword>
<dbReference type="GO" id="GO:0008252">
    <property type="term" value="F:nucleotidase activity"/>
    <property type="evidence" value="ECO:0007669"/>
    <property type="project" value="TreeGrafter"/>
</dbReference>
<dbReference type="OrthoDB" id="1065058at2759"/>
<dbReference type="EMBL" id="VIGI01000004">
    <property type="protein sequence ID" value="KAB8301367.1"/>
    <property type="molecule type" value="Genomic_DNA"/>
</dbReference>
<dbReference type="SFLD" id="SFLDG01129">
    <property type="entry name" value="C1.5:_HAD__Beta-PGM__Phosphata"/>
    <property type="match status" value="1"/>
</dbReference>
<dbReference type="AlphaFoldDB" id="A0A5N6KDB2"/>
<dbReference type="InterPro" id="IPR052791">
    <property type="entry name" value="SSM1_domain"/>
</dbReference>
<name>A0A5N6KDB2_MONLA</name>
<dbReference type="InterPro" id="IPR006439">
    <property type="entry name" value="HAD-SF_hydro_IA"/>
</dbReference>
<dbReference type="GO" id="GO:0006206">
    <property type="term" value="P:pyrimidine nucleobase metabolic process"/>
    <property type="evidence" value="ECO:0007669"/>
    <property type="project" value="TreeGrafter"/>
</dbReference>
<dbReference type="SUPFAM" id="SSF56784">
    <property type="entry name" value="HAD-like"/>
    <property type="match status" value="1"/>
</dbReference>
<dbReference type="InterPro" id="IPR036412">
    <property type="entry name" value="HAD-like_sf"/>
</dbReference>
<sequence>MYSIFKCARPRTSLPSFKTHYSFAIPRATRSITVASKDSFQEVDSRFANRMGDSRPVFFFDIDNCLYSRSNNVHDHMTDLIDAYFMKHLELSREDAYNLHQEYYKTYGLAIEGLVRHHKIDALEYNRQVDDAVPLETILSPDPKLRKLLEDIDRSKVKLWLFTNAYVTHGKRVVRLLGVEDMFEGMTYCDYAQEKMIPKPYKESFEKAMSEAGVKEYKDCYFVDDSLINCEAAHKLGWTAAHLVEEGVKSPAKPVASFQISTLEELRKMKNNRYFVTSQVFQAISELLRYKRPTILPSLITPRDIHCIHIPRRQPSVPSTRGTSDSK</sequence>
<dbReference type="NCBIfam" id="TIGR01993">
    <property type="entry name" value="Pyr-5-nucltdase"/>
    <property type="match status" value="1"/>
</dbReference>
<dbReference type="PANTHER" id="PTHR47438">
    <property type="entry name" value="PHOSPHATE METABOLISM PROTEIN 8-RELATED"/>
    <property type="match status" value="1"/>
</dbReference>
<dbReference type="GO" id="GO:0009166">
    <property type="term" value="P:nucleotide catabolic process"/>
    <property type="evidence" value="ECO:0007669"/>
    <property type="project" value="TreeGrafter"/>
</dbReference>
<protein>
    <recommendedName>
        <fullName evidence="3">Pyrimidine 5'-nucleotidase</fullName>
    </recommendedName>
</protein>
<dbReference type="InterPro" id="IPR010237">
    <property type="entry name" value="Pyr-5-nucltdase"/>
</dbReference>
<dbReference type="Pfam" id="PF00702">
    <property type="entry name" value="Hydrolase"/>
    <property type="match status" value="1"/>
</dbReference>
<dbReference type="Gene3D" id="3.40.50.1000">
    <property type="entry name" value="HAD superfamily/HAD-like"/>
    <property type="match status" value="1"/>
</dbReference>
<dbReference type="InterPro" id="IPR023214">
    <property type="entry name" value="HAD_sf"/>
</dbReference>
<evidence type="ECO:0000313" key="2">
    <source>
        <dbReference type="Proteomes" id="UP000326757"/>
    </source>
</evidence>
<dbReference type="SFLD" id="SFLDG01132">
    <property type="entry name" value="C1.5.3:_5'-Nucleotidase_Like"/>
    <property type="match status" value="1"/>
</dbReference>
<evidence type="ECO:0000313" key="1">
    <source>
        <dbReference type="EMBL" id="KAB8301367.1"/>
    </source>
</evidence>